<dbReference type="GeneID" id="64662414"/>
<organism evidence="2 3">
    <name type="scientific">Suillus fuscotomentosus</name>
    <dbReference type="NCBI Taxonomy" id="1912939"/>
    <lineage>
        <taxon>Eukaryota</taxon>
        <taxon>Fungi</taxon>
        <taxon>Dikarya</taxon>
        <taxon>Basidiomycota</taxon>
        <taxon>Agaricomycotina</taxon>
        <taxon>Agaricomycetes</taxon>
        <taxon>Agaricomycetidae</taxon>
        <taxon>Boletales</taxon>
        <taxon>Suillineae</taxon>
        <taxon>Suillaceae</taxon>
        <taxon>Suillus</taxon>
    </lineage>
</organism>
<dbReference type="RefSeq" id="XP_041219838.1">
    <property type="nucleotide sequence ID" value="XM_041368116.1"/>
</dbReference>
<protein>
    <submittedName>
        <fullName evidence="2">Uncharacterized protein</fullName>
    </submittedName>
</protein>
<evidence type="ECO:0000313" key="3">
    <source>
        <dbReference type="Proteomes" id="UP001195769"/>
    </source>
</evidence>
<feature type="region of interest" description="Disordered" evidence="1">
    <location>
        <begin position="346"/>
        <end position="369"/>
    </location>
</feature>
<proteinExistence type="predicted"/>
<dbReference type="AlphaFoldDB" id="A0AAD4DV12"/>
<name>A0AAD4DV12_9AGAM</name>
<evidence type="ECO:0000256" key="1">
    <source>
        <dbReference type="SAM" id="MobiDB-lite"/>
    </source>
</evidence>
<keyword evidence="3" id="KW-1185">Reference proteome</keyword>
<dbReference type="Proteomes" id="UP001195769">
    <property type="component" value="Unassembled WGS sequence"/>
</dbReference>
<evidence type="ECO:0000313" key="2">
    <source>
        <dbReference type="EMBL" id="KAG1894262.1"/>
    </source>
</evidence>
<comment type="caution">
    <text evidence="2">The sequence shown here is derived from an EMBL/GenBank/DDBJ whole genome shotgun (WGS) entry which is preliminary data.</text>
</comment>
<accession>A0AAD4DV12</accession>
<feature type="compositionally biased region" description="Polar residues" evidence="1">
    <location>
        <begin position="355"/>
        <end position="369"/>
    </location>
</feature>
<gene>
    <name evidence="2" type="ORF">F5891DRAFT_1195399</name>
</gene>
<sequence>MNIAVMKASQSTIKVTGQLLTIIPARPSPESPTSFLWNGGYVKACSIIPGTEESTEHVMVISVPGSLIEPVNPEPTFIWFWNDINSDQFQEIKGGQSTWQVRQDALQAACDILWAKAVKTKVPLKFIAQVSPSDADMFPYRSNDGTLAIISIEAGHLLSASKGERITTCPLCNTKVTNIHAHIGQHILHESMNTPEKISLKELVGDALPCRFCSCSGLPECAITIKVPTSGTPDWETKCAYRHTFKYGFADHGSKNNPCCNVPLKCGLCYPTLPPEPGKTSHKVPVAFVSSVWCYNMTAHILSEHKEYAISGCREASVPLPESVWESMELSELEQASAGILTECRQPSHKGKENVPTSGSHSLKRSATASAGPMTSKCVCTAIKPLQTARTLLV</sequence>
<reference evidence="2" key="1">
    <citation type="journal article" date="2020" name="New Phytol.">
        <title>Comparative genomics reveals dynamic genome evolution in host specialist ectomycorrhizal fungi.</title>
        <authorList>
            <person name="Lofgren L.A."/>
            <person name="Nguyen N.H."/>
            <person name="Vilgalys R."/>
            <person name="Ruytinx J."/>
            <person name="Liao H.L."/>
            <person name="Branco S."/>
            <person name="Kuo A."/>
            <person name="LaButti K."/>
            <person name="Lipzen A."/>
            <person name="Andreopoulos W."/>
            <person name="Pangilinan J."/>
            <person name="Riley R."/>
            <person name="Hundley H."/>
            <person name="Na H."/>
            <person name="Barry K."/>
            <person name="Grigoriev I.V."/>
            <person name="Stajich J.E."/>
            <person name="Kennedy P.G."/>
        </authorList>
    </citation>
    <scope>NUCLEOTIDE SEQUENCE</scope>
    <source>
        <strain evidence="2">FC203</strain>
    </source>
</reference>
<dbReference type="EMBL" id="JABBWK010000082">
    <property type="protein sequence ID" value="KAG1894262.1"/>
    <property type="molecule type" value="Genomic_DNA"/>
</dbReference>